<evidence type="ECO:0000256" key="2">
    <source>
        <dbReference type="ARBA" id="ARBA00007193"/>
    </source>
</evidence>
<gene>
    <name evidence="13" type="ORF">TCEB3V08_LOCUS10353</name>
</gene>
<evidence type="ECO:0000256" key="4">
    <source>
        <dbReference type="ARBA" id="ARBA00022461"/>
    </source>
</evidence>
<keyword evidence="11 12" id="KW-0407">Ion channel</keyword>
<keyword evidence="6" id="KW-1133">Transmembrane helix</keyword>
<reference evidence="13" key="1">
    <citation type="submission" date="2020-11" db="EMBL/GenBank/DDBJ databases">
        <authorList>
            <person name="Tran Van P."/>
        </authorList>
    </citation>
    <scope>NUCLEOTIDE SEQUENCE</scope>
</reference>
<dbReference type="GO" id="GO:0005272">
    <property type="term" value="F:sodium channel activity"/>
    <property type="evidence" value="ECO:0007669"/>
    <property type="project" value="UniProtKB-KW"/>
</dbReference>
<keyword evidence="4 12" id="KW-0894">Sodium channel</keyword>
<evidence type="ECO:0000256" key="11">
    <source>
        <dbReference type="ARBA" id="ARBA00023303"/>
    </source>
</evidence>
<evidence type="ECO:0000256" key="12">
    <source>
        <dbReference type="RuleBase" id="RU000679"/>
    </source>
</evidence>
<comment type="subcellular location">
    <subcellularLocation>
        <location evidence="1">Membrane</location>
        <topology evidence="1">Multi-pass membrane protein</topology>
    </subcellularLocation>
</comment>
<name>A0A7R9D8N3_TIMCR</name>
<evidence type="ECO:0000313" key="13">
    <source>
        <dbReference type="EMBL" id="CAD7410163.1"/>
    </source>
</evidence>
<keyword evidence="5 12" id="KW-0812">Transmembrane</keyword>
<evidence type="ECO:0000256" key="7">
    <source>
        <dbReference type="ARBA" id="ARBA00023053"/>
    </source>
</evidence>
<protein>
    <submittedName>
        <fullName evidence="13">Uncharacterized protein</fullName>
    </submittedName>
</protein>
<dbReference type="InterPro" id="IPR001873">
    <property type="entry name" value="ENaC"/>
</dbReference>
<proteinExistence type="inferred from homology"/>
<keyword evidence="7" id="KW-0915">Sodium</keyword>
<evidence type="ECO:0000256" key="6">
    <source>
        <dbReference type="ARBA" id="ARBA00022989"/>
    </source>
</evidence>
<organism evidence="13">
    <name type="scientific">Timema cristinae</name>
    <name type="common">Walking stick</name>
    <dbReference type="NCBI Taxonomy" id="61476"/>
    <lineage>
        <taxon>Eukaryota</taxon>
        <taxon>Metazoa</taxon>
        <taxon>Ecdysozoa</taxon>
        <taxon>Arthropoda</taxon>
        <taxon>Hexapoda</taxon>
        <taxon>Insecta</taxon>
        <taxon>Pterygota</taxon>
        <taxon>Neoptera</taxon>
        <taxon>Polyneoptera</taxon>
        <taxon>Phasmatodea</taxon>
        <taxon>Timematodea</taxon>
        <taxon>Timematoidea</taxon>
        <taxon>Timematidae</taxon>
        <taxon>Timema</taxon>
    </lineage>
</organism>
<dbReference type="Gene3D" id="2.60.470.10">
    <property type="entry name" value="Acid-sensing ion channels like domains"/>
    <property type="match status" value="1"/>
</dbReference>
<dbReference type="Pfam" id="PF00858">
    <property type="entry name" value="ASC"/>
    <property type="match status" value="1"/>
</dbReference>
<dbReference type="EMBL" id="OC321498">
    <property type="protein sequence ID" value="CAD7410163.1"/>
    <property type="molecule type" value="Genomic_DNA"/>
</dbReference>
<evidence type="ECO:0000256" key="8">
    <source>
        <dbReference type="ARBA" id="ARBA00023065"/>
    </source>
</evidence>
<evidence type="ECO:0000256" key="5">
    <source>
        <dbReference type="ARBA" id="ARBA00022692"/>
    </source>
</evidence>
<sequence>MCLEWHLVFVVGDQHSSDVAILKPHSQNLAVDVCGVSVLSQVVYQCEGLIVDCSFKGERIACCDWFKPINTEVGLCYSFNSRHAYTRNSSPSNLKYNISYIHETDEKWSLEFNVATLNLGNKKNEKAPVMPIKVRTISY</sequence>
<evidence type="ECO:0000256" key="10">
    <source>
        <dbReference type="ARBA" id="ARBA00023201"/>
    </source>
</evidence>
<dbReference type="AlphaFoldDB" id="A0A7R9D8N3"/>
<evidence type="ECO:0000256" key="1">
    <source>
        <dbReference type="ARBA" id="ARBA00004141"/>
    </source>
</evidence>
<evidence type="ECO:0000256" key="9">
    <source>
        <dbReference type="ARBA" id="ARBA00023136"/>
    </source>
</evidence>
<accession>A0A7R9D8N3</accession>
<keyword evidence="3 12" id="KW-0813">Transport</keyword>
<keyword evidence="9" id="KW-0472">Membrane</keyword>
<evidence type="ECO:0000256" key="3">
    <source>
        <dbReference type="ARBA" id="ARBA00022448"/>
    </source>
</evidence>
<keyword evidence="8 12" id="KW-0406">Ion transport</keyword>
<comment type="similarity">
    <text evidence="2 12">Belongs to the amiloride-sensitive sodium channel (TC 1.A.6) family.</text>
</comment>
<dbReference type="GO" id="GO:0016020">
    <property type="term" value="C:membrane"/>
    <property type="evidence" value="ECO:0007669"/>
    <property type="project" value="UniProtKB-SubCell"/>
</dbReference>
<keyword evidence="10 12" id="KW-0739">Sodium transport</keyword>